<feature type="transmembrane region" description="Helical" evidence="1">
    <location>
        <begin position="341"/>
        <end position="360"/>
    </location>
</feature>
<dbReference type="OrthoDB" id="1112074at2"/>
<feature type="transmembrane region" description="Helical" evidence="1">
    <location>
        <begin position="288"/>
        <end position="306"/>
    </location>
</feature>
<proteinExistence type="predicted"/>
<dbReference type="AlphaFoldDB" id="A0A4S3M150"/>
<keyword evidence="3" id="KW-1185">Reference proteome</keyword>
<accession>A0A4S3M150</accession>
<keyword evidence="1" id="KW-0472">Membrane</keyword>
<feature type="transmembrane region" description="Helical" evidence="1">
    <location>
        <begin position="6"/>
        <end position="27"/>
    </location>
</feature>
<dbReference type="InterPro" id="IPR049458">
    <property type="entry name" value="EpsG-like"/>
</dbReference>
<reference evidence="2 3" key="1">
    <citation type="submission" date="2019-04" db="EMBL/GenBank/DDBJ databases">
        <title>Draft genome sequence of Robertkochia marina CC-AMO-30D.</title>
        <authorList>
            <person name="Hameed A."/>
            <person name="Lin S.-Y."/>
            <person name="Shahina M."/>
            <person name="Lai W.-A."/>
            <person name="Young C.-C."/>
        </authorList>
    </citation>
    <scope>NUCLEOTIDE SEQUENCE [LARGE SCALE GENOMIC DNA]</scope>
    <source>
        <strain evidence="2 3">CC-AMO-30D</strain>
    </source>
</reference>
<feature type="transmembrane region" description="Helical" evidence="1">
    <location>
        <begin position="131"/>
        <end position="148"/>
    </location>
</feature>
<dbReference type="Pfam" id="PF14897">
    <property type="entry name" value="EpsG"/>
    <property type="match status" value="1"/>
</dbReference>
<dbReference type="EMBL" id="SSMC01000003">
    <property type="protein sequence ID" value="THD66777.1"/>
    <property type="molecule type" value="Genomic_DNA"/>
</dbReference>
<protein>
    <submittedName>
        <fullName evidence="2">EpsG family protein</fullName>
    </submittedName>
</protein>
<dbReference type="RefSeq" id="WP_136336846.1">
    <property type="nucleotide sequence ID" value="NZ_QXMP01000013.1"/>
</dbReference>
<gene>
    <name evidence="2" type="ORF">E7Z59_13445</name>
</gene>
<comment type="caution">
    <text evidence="2">The sequence shown here is derived from an EMBL/GenBank/DDBJ whole genome shotgun (WGS) entry which is preliminary data.</text>
</comment>
<feature type="transmembrane region" description="Helical" evidence="1">
    <location>
        <begin position="39"/>
        <end position="57"/>
    </location>
</feature>
<feature type="transmembrane region" description="Helical" evidence="1">
    <location>
        <begin position="312"/>
        <end position="329"/>
    </location>
</feature>
<feature type="transmembrane region" description="Helical" evidence="1">
    <location>
        <begin position="206"/>
        <end position="225"/>
    </location>
</feature>
<organism evidence="2 3">
    <name type="scientific">Robertkochia marina</name>
    <dbReference type="NCBI Taxonomy" id="1227945"/>
    <lineage>
        <taxon>Bacteria</taxon>
        <taxon>Pseudomonadati</taxon>
        <taxon>Bacteroidota</taxon>
        <taxon>Flavobacteriia</taxon>
        <taxon>Flavobacteriales</taxon>
        <taxon>Flavobacteriaceae</taxon>
        <taxon>Robertkochia</taxon>
    </lineage>
</organism>
<evidence type="ECO:0000313" key="3">
    <source>
        <dbReference type="Proteomes" id="UP000305939"/>
    </source>
</evidence>
<feature type="transmembrane region" description="Helical" evidence="1">
    <location>
        <begin position="93"/>
        <end position="124"/>
    </location>
</feature>
<evidence type="ECO:0000313" key="2">
    <source>
        <dbReference type="EMBL" id="THD66777.1"/>
    </source>
</evidence>
<feature type="transmembrane region" description="Helical" evidence="1">
    <location>
        <begin position="257"/>
        <end position="276"/>
    </location>
</feature>
<keyword evidence="1" id="KW-0812">Transmembrane</keyword>
<name>A0A4S3M150_9FLAO</name>
<dbReference type="Proteomes" id="UP000305939">
    <property type="component" value="Unassembled WGS sequence"/>
</dbReference>
<keyword evidence="1" id="KW-1133">Transmembrane helix</keyword>
<evidence type="ECO:0000256" key="1">
    <source>
        <dbReference type="SAM" id="Phobius"/>
    </source>
</evidence>
<sequence length="361" mass="42574">MLDPSQYFNFYINVCLVIVLIINLHAFTLSLHNNKNSTYLTVFGILLFSFVILFMGFRPISWHFGDMVTYSRHFTNYANGMPFMPSHDYLFEWFLYISSQTISVELFFFLCSLFYTVPLLIISIKLFQNHWVYAFVILIVSFSFWTYGTNGIRNGIATSFFLLALSFQKSKPTLVILSLAAALIHQSILLPILAYFIVLFKPNTKLYFMIWFLSIPLSLILGGFWENLFASLGFGGERLGDYLTSEEFNNSFKSTGFRFDFLLYSMAPVFVGYYFVFRKNYTDQFYHILLNIYLLTNAFWILVIRASFSNRFAYLSWFMMGLVIIYPFLKMDKIHSQHIRLSRVISSYFLFTYLMNYVYYI</sequence>
<feature type="transmembrane region" description="Helical" evidence="1">
    <location>
        <begin position="174"/>
        <end position="199"/>
    </location>
</feature>